<dbReference type="RefSeq" id="WP_014151210.1">
    <property type="nucleotide sequence ID" value="NC_016113.1"/>
</dbReference>
<dbReference type="PATRIC" id="fig|1003195.11.peg.730"/>
<keyword evidence="6" id="KW-1185">Reference proteome</keyword>
<evidence type="ECO:0000256" key="1">
    <source>
        <dbReference type="ARBA" id="ARBA00022729"/>
    </source>
</evidence>
<feature type="region of interest" description="Disordered" evidence="2">
    <location>
        <begin position="1"/>
        <end position="23"/>
    </location>
</feature>
<evidence type="ECO:0000259" key="4">
    <source>
        <dbReference type="Pfam" id="PF11611"/>
    </source>
</evidence>
<keyword evidence="3" id="KW-1133">Transmembrane helix</keyword>
<dbReference type="InterPro" id="IPR029051">
    <property type="entry name" value="DUF4352"/>
</dbReference>
<dbReference type="Gene3D" id="2.60.40.1240">
    <property type="match status" value="1"/>
</dbReference>
<evidence type="ECO:0000313" key="6">
    <source>
        <dbReference type="Proteomes" id="UP000007842"/>
    </source>
</evidence>
<feature type="transmembrane region" description="Helical" evidence="3">
    <location>
        <begin position="34"/>
        <end position="51"/>
    </location>
</feature>
<dbReference type="OrthoDB" id="4319873at2"/>
<dbReference type="HOGENOM" id="CLU_1037964_0_0_11"/>
<keyword evidence="3" id="KW-0812">Transmembrane</keyword>
<name>F8JN73_STREN</name>
<dbReference type="Proteomes" id="UP000007842">
    <property type="component" value="Plasmid pSCATT"/>
</dbReference>
<keyword evidence="5" id="KW-0614">Plasmid</keyword>
<feature type="transmembrane region" description="Helical" evidence="3">
    <location>
        <begin position="57"/>
        <end position="75"/>
    </location>
</feature>
<dbReference type="EMBL" id="CP003229">
    <property type="protein sequence ID" value="AEW99175.1"/>
    <property type="molecule type" value="Genomic_DNA"/>
</dbReference>
<feature type="domain" description="DUF4352" evidence="4">
    <location>
        <begin position="174"/>
        <end position="258"/>
    </location>
</feature>
<accession>F8JN73</accession>
<dbReference type="Pfam" id="PF11611">
    <property type="entry name" value="DUF4352"/>
    <property type="match status" value="1"/>
</dbReference>
<keyword evidence="3" id="KW-0472">Membrane</keyword>
<evidence type="ECO:0000256" key="2">
    <source>
        <dbReference type="SAM" id="MobiDB-lite"/>
    </source>
</evidence>
<dbReference type="AlphaFoldDB" id="F8JN73"/>
<geneLocation type="plasmid" evidence="5 6">
    <name>pSCATT</name>
</geneLocation>
<dbReference type="InterPro" id="IPR029050">
    <property type="entry name" value="Immunoprotect_excell_Ig-like"/>
</dbReference>
<gene>
    <name evidence="5" type="ordered locus">SCATT_p09820</name>
</gene>
<accession>G8XDU0</accession>
<dbReference type="KEGG" id="sct:SCAT_p0757"/>
<evidence type="ECO:0000313" key="5">
    <source>
        <dbReference type="EMBL" id="AEW99175.1"/>
    </source>
</evidence>
<keyword evidence="1" id="KW-0732">Signal</keyword>
<dbReference type="KEGG" id="scy:SCATT_p09820"/>
<evidence type="ECO:0000256" key="3">
    <source>
        <dbReference type="SAM" id="Phobius"/>
    </source>
</evidence>
<protein>
    <recommendedName>
        <fullName evidence="4">DUF4352 domain-containing protein</fullName>
    </recommendedName>
</protein>
<organism evidence="5 6">
    <name type="scientific">Streptantibioticus cattleyicolor (strain ATCC 35852 / DSM 46488 / JCM 4925 / NBRC 14057 / NRRL 8057)</name>
    <name type="common">Streptomyces cattleya</name>
    <dbReference type="NCBI Taxonomy" id="1003195"/>
    <lineage>
        <taxon>Bacteria</taxon>
        <taxon>Bacillati</taxon>
        <taxon>Actinomycetota</taxon>
        <taxon>Actinomycetes</taxon>
        <taxon>Kitasatosporales</taxon>
        <taxon>Streptomycetaceae</taxon>
        <taxon>Streptantibioticus</taxon>
    </lineage>
</organism>
<proteinExistence type="predicted"/>
<reference evidence="6" key="1">
    <citation type="submission" date="2011-12" db="EMBL/GenBank/DDBJ databases">
        <title>Complete genome sequence of Streptomyces cattleya strain DSM 46488.</title>
        <authorList>
            <person name="Ou H.-Y."/>
            <person name="Li P."/>
            <person name="Zhao C."/>
            <person name="O'Hagan D."/>
            <person name="Deng Z."/>
        </authorList>
    </citation>
    <scope>NUCLEOTIDE SEQUENCE [LARGE SCALE GENOMIC DNA]</scope>
    <source>
        <strain evidence="6">ATCC 35852 / DSM 46488 / JCM 4925 / NBRC 14057 / NRRL 8057</strain>
        <plasmid evidence="6">Plasmid pSCATT</plasmid>
    </source>
</reference>
<feature type="transmembrane region" description="Helical" evidence="3">
    <location>
        <begin position="87"/>
        <end position="113"/>
    </location>
</feature>
<sequence length="270" mass="27962">MTMPPPGTDPGPSPWGPPPPYPGPLLPLTQPRNGLGVAALVVGIVGVFIGFVPFLFWFSGVLGVLGLVFGLVGVGRARNGTATNKGVAVAGSILGGVAVVMAIAGVVLSAIFLKHVAAKVRADEHRRIASAAPADPSADKPLSFGRTRSYEDGVAVTVSQPHRYRLGDIAVGHHKGDLAVQVEITIVNGGHKPLDINGTLPTMRDADGDETDVVYDGDGATKPFAGRLRPGEKAATTFTFSVSPDAADEVRVELSPDIEHDDATWSGRIG</sequence>